<sequence>MRVGTARSAAVQWVGEHARPDPGFRGAYFSGSTVGLPDDAVLSPFSDVDVVVVTAAPVPPVGPGKFRFRGALLEVSHLPWEEFASADEVLSSYHLAGSFRRDTVIDDPTGRLRALGAEVSRRFAEPCWVRRRYLDAERRIGTRLAAFDVSAPFHAQVLSWLFPTGVTTHVLLAAALRNPTVRLRYRAAREVLDAYGQARLYPELLELLGCARLSARGTGRHLDELARTFDATAAVARTPFFFSGDLTAGARPVAIDGSRYLIERGDHREAVFWIIATFARCHTVLAADAPELHRARLPAFRAAVADLGITSTDDLLRRGQEVIAFLPGLRRTAERILASGPVGAIGPDGPVGPVGAVGAVGADITGTTG</sequence>
<protein>
    <recommendedName>
        <fullName evidence="3">Polymerase nucleotidyl transferase domain-containing protein</fullName>
    </recommendedName>
</protein>
<dbReference type="Proteomes" id="UP001596200">
    <property type="component" value="Unassembled WGS sequence"/>
</dbReference>
<reference evidence="2" key="1">
    <citation type="journal article" date="2019" name="Int. J. Syst. Evol. Microbiol.">
        <title>The Global Catalogue of Microorganisms (GCM) 10K type strain sequencing project: providing services to taxonomists for standard genome sequencing and annotation.</title>
        <authorList>
            <consortium name="The Broad Institute Genomics Platform"/>
            <consortium name="The Broad Institute Genome Sequencing Center for Infectious Disease"/>
            <person name="Wu L."/>
            <person name="Ma J."/>
        </authorList>
    </citation>
    <scope>NUCLEOTIDE SEQUENCE [LARGE SCALE GENOMIC DNA]</scope>
    <source>
        <strain evidence="2">JCM 4147</strain>
    </source>
</reference>
<accession>A0ABW1GWN0</accession>
<dbReference type="RefSeq" id="WP_344511613.1">
    <property type="nucleotide sequence ID" value="NZ_BAAATU010000022.1"/>
</dbReference>
<gene>
    <name evidence="1" type="ORF">ACFP1B_31995</name>
</gene>
<evidence type="ECO:0000313" key="1">
    <source>
        <dbReference type="EMBL" id="MFC5918017.1"/>
    </source>
</evidence>
<proteinExistence type="predicted"/>
<keyword evidence="2" id="KW-1185">Reference proteome</keyword>
<evidence type="ECO:0008006" key="3">
    <source>
        <dbReference type="Google" id="ProtNLM"/>
    </source>
</evidence>
<name>A0ABW1GWN0_9ACTN</name>
<organism evidence="1 2">
    <name type="scientific">Streptomyces pulveraceus</name>
    <dbReference type="NCBI Taxonomy" id="68258"/>
    <lineage>
        <taxon>Bacteria</taxon>
        <taxon>Bacillati</taxon>
        <taxon>Actinomycetota</taxon>
        <taxon>Actinomycetes</taxon>
        <taxon>Kitasatosporales</taxon>
        <taxon>Streptomycetaceae</taxon>
        <taxon>Streptomyces</taxon>
    </lineage>
</organism>
<evidence type="ECO:0000313" key="2">
    <source>
        <dbReference type="Proteomes" id="UP001596200"/>
    </source>
</evidence>
<dbReference type="EMBL" id="JBHSPU010000031">
    <property type="protein sequence ID" value="MFC5918017.1"/>
    <property type="molecule type" value="Genomic_DNA"/>
</dbReference>
<comment type="caution">
    <text evidence="1">The sequence shown here is derived from an EMBL/GenBank/DDBJ whole genome shotgun (WGS) entry which is preliminary data.</text>
</comment>